<dbReference type="Proteomes" id="UP000661858">
    <property type="component" value="Unassembled WGS sequence"/>
</dbReference>
<keyword evidence="2" id="KW-0808">Transferase</keyword>
<protein>
    <submittedName>
        <fullName evidence="2">Class I SAM-dependent methyltransferase</fullName>
    </submittedName>
</protein>
<dbReference type="EMBL" id="JAERRK010000020">
    <property type="protein sequence ID" value="MBL1086163.1"/>
    <property type="molecule type" value="Genomic_DNA"/>
</dbReference>
<dbReference type="AlphaFoldDB" id="A0A937EMR1"/>
<dbReference type="CDD" id="cd02440">
    <property type="entry name" value="AdoMet_MTases"/>
    <property type="match status" value="1"/>
</dbReference>
<dbReference type="GO" id="GO:0008168">
    <property type="term" value="F:methyltransferase activity"/>
    <property type="evidence" value="ECO:0007669"/>
    <property type="project" value="UniProtKB-KW"/>
</dbReference>
<evidence type="ECO:0000313" key="3">
    <source>
        <dbReference type="Proteomes" id="UP000661858"/>
    </source>
</evidence>
<accession>A0A937EMR1</accession>
<evidence type="ECO:0000259" key="1">
    <source>
        <dbReference type="Pfam" id="PF08242"/>
    </source>
</evidence>
<keyword evidence="3" id="KW-1185">Reference proteome</keyword>
<reference evidence="2" key="1">
    <citation type="submission" date="2021-01" db="EMBL/GenBank/DDBJ databases">
        <title>WGS of actinomycetes isolated from Thailand.</title>
        <authorList>
            <person name="Thawai C."/>
        </authorList>
    </citation>
    <scope>NUCLEOTIDE SEQUENCE</scope>
    <source>
        <strain evidence="2">RCU-197</strain>
    </source>
</reference>
<keyword evidence="2" id="KW-0489">Methyltransferase</keyword>
<dbReference type="InterPro" id="IPR029063">
    <property type="entry name" value="SAM-dependent_MTases_sf"/>
</dbReference>
<dbReference type="Gene3D" id="3.40.50.150">
    <property type="entry name" value="Vaccinia Virus protein VP39"/>
    <property type="match status" value="1"/>
</dbReference>
<gene>
    <name evidence="2" type="ORF">JK359_30085</name>
</gene>
<dbReference type="GO" id="GO:0032259">
    <property type="term" value="P:methylation"/>
    <property type="evidence" value="ECO:0007669"/>
    <property type="project" value="UniProtKB-KW"/>
</dbReference>
<evidence type="ECO:0000313" key="2">
    <source>
        <dbReference type="EMBL" id="MBL1086163.1"/>
    </source>
</evidence>
<name>A0A937EMR1_9ACTN</name>
<dbReference type="InterPro" id="IPR013217">
    <property type="entry name" value="Methyltransf_12"/>
</dbReference>
<feature type="domain" description="Methyltransferase type 12" evidence="1">
    <location>
        <begin position="19"/>
        <end position="99"/>
    </location>
</feature>
<sequence>MGGGADDGRDRPRRRHKLGYRATGIDFAPSAIAAAQNSRAGRLGDGPAWRLMDFTTDDIATLPDPAYAVVACRLVYRWLDDKPAFLDRVRHVLAPGGTFWVVTEVAGRRPASDPRKHLGITAAEAETLTAGWSVVRTADLDVLRCYALRP</sequence>
<comment type="caution">
    <text evidence="2">The sequence shown here is derived from an EMBL/GenBank/DDBJ whole genome shotgun (WGS) entry which is preliminary data.</text>
</comment>
<dbReference type="RefSeq" id="WP_201842285.1">
    <property type="nucleotide sequence ID" value="NZ_JAERRK010000020.1"/>
</dbReference>
<organism evidence="2 3">
    <name type="scientific">Streptomyces actinomycinicus</name>
    <dbReference type="NCBI Taxonomy" id="1695166"/>
    <lineage>
        <taxon>Bacteria</taxon>
        <taxon>Bacillati</taxon>
        <taxon>Actinomycetota</taxon>
        <taxon>Actinomycetes</taxon>
        <taxon>Kitasatosporales</taxon>
        <taxon>Streptomycetaceae</taxon>
        <taxon>Streptomyces</taxon>
    </lineage>
</organism>
<dbReference type="SUPFAM" id="SSF53335">
    <property type="entry name" value="S-adenosyl-L-methionine-dependent methyltransferases"/>
    <property type="match status" value="1"/>
</dbReference>
<dbReference type="Pfam" id="PF08242">
    <property type="entry name" value="Methyltransf_12"/>
    <property type="match status" value="1"/>
</dbReference>
<proteinExistence type="predicted"/>